<dbReference type="PRINTS" id="PR00975">
    <property type="entry name" value="RIBOSOMALS19"/>
</dbReference>
<dbReference type="GO" id="GO:0015935">
    <property type="term" value="C:small ribosomal subunit"/>
    <property type="evidence" value="ECO:0007669"/>
    <property type="project" value="InterPro"/>
</dbReference>
<evidence type="ECO:0000313" key="11">
    <source>
        <dbReference type="EMBL" id="AKQ04738.1"/>
    </source>
</evidence>
<dbReference type="HAMAP" id="MF_00531">
    <property type="entry name" value="Ribosomal_uS19"/>
    <property type="match status" value="1"/>
</dbReference>
<dbReference type="PANTHER" id="PTHR11880:SF8">
    <property type="entry name" value="SMALL RIBOSOMAL SUBUNIT PROTEIN US19M"/>
    <property type="match status" value="1"/>
</dbReference>
<evidence type="ECO:0000256" key="1">
    <source>
        <dbReference type="ARBA" id="ARBA00007345"/>
    </source>
</evidence>
<keyword evidence="4 7" id="KW-0689">Ribosomal protein</keyword>
<dbReference type="GO" id="GO:0003735">
    <property type="term" value="F:structural constituent of ribosome"/>
    <property type="evidence" value="ECO:0007669"/>
    <property type="project" value="InterPro"/>
</dbReference>
<dbReference type="InterPro" id="IPR023575">
    <property type="entry name" value="Ribosomal_uS19_SF"/>
</dbReference>
<dbReference type="Gene3D" id="3.30.860.10">
    <property type="entry name" value="30s Ribosomal Protein S19, Chain A"/>
    <property type="match status" value="1"/>
</dbReference>
<dbReference type="EMBL" id="KT007047">
    <property type="protein sequence ID" value="AKQ04738.1"/>
    <property type="molecule type" value="Genomic_DNA"/>
</dbReference>
<reference evidence="11" key="1">
    <citation type="journal article" date="2015" name="ISME J.">
        <title>Aquifer environment selects for microbial species cohorts in sediment and groundwater.</title>
        <authorList>
            <person name="Hug L.A."/>
            <person name="Thomas B.C."/>
            <person name="Brown C.T."/>
            <person name="Frischkorn K.R."/>
            <person name="Williams K.H."/>
            <person name="Tringe S.G."/>
            <person name="Banfield J.F."/>
        </authorList>
    </citation>
    <scope>NUCLEOTIDE SEQUENCE</scope>
</reference>
<feature type="coiled-coil region" evidence="9">
    <location>
        <begin position="85"/>
        <end position="112"/>
    </location>
</feature>
<evidence type="ECO:0000256" key="3">
    <source>
        <dbReference type="ARBA" id="ARBA00022884"/>
    </source>
</evidence>
<sequence length="114" mass="12656">MTRSLKKGPYVDPRLQKKITGKKPGSSEIIKTWARASLVSPEMVGFTFGVHNGKEHVPVLATEDMVGHRLGEFSPTRKFIRHGGKMQKELEMKKKEAEIAQAQAAKAVVAETKK</sequence>
<dbReference type="SUPFAM" id="SSF54570">
    <property type="entry name" value="Ribosomal protein S19"/>
    <property type="match status" value="1"/>
</dbReference>
<dbReference type="Pfam" id="PF00203">
    <property type="entry name" value="Ribosomal_S19"/>
    <property type="match status" value="1"/>
</dbReference>
<dbReference type="GO" id="GO:0000028">
    <property type="term" value="P:ribosomal small subunit assembly"/>
    <property type="evidence" value="ECO:0007669"/>
    <property type="project" value="TreeGrafter"/>
</dbReference>
<keyword evidence="2 7" id="KW-0699">rRNA-binding</keyword>
<dbReference type="GO" id="GO:0005737">
    <property type="term" value="C:cytoplasm"/>
    <property type="evidence" value="ECO:0007669"/>
    <property type="project" value="UniProtKB-ARBA"/>
</dbReference>
<evidence type="ECO:0000256" key="2">
    <source>
        <dbReference type="ARBA" id="ARBA00022730"/>
    </source>
</evidence>
<evidence type="ECO:0000256" key="8">
    <source>
        <dbReference type="RuleBase" id="RU003485"/>
    </source>
</evidence>
<accession>A0A0H4T9Y1</accession>
<dbReference type="PANTHER" id="PTHR11880">
    <property type="entry name" value="RIBOSOMAL PROTEIN S19P FAMILY MEMBER"/>
    <property type="match status" value="1"/>
</dbReference>
<proteinExistence type="inferred from homology"/>
<evidence type="ECO:0000256" key="9">
    <source>
        <dbReference type="SAM" id="Coils"/>
    </source>
</evidence>
<dbReference type="InterPro" id="IPR005732">
    <property type="entry name" value="Ribosomal_uS19_bac-type"/>
</dbReference>
<comment type="function">
    <text evidence="7">Protein S19 forms a complex with S13 that binds strongly to the 16S ribosomal RNA.</text>
</comment>
<dbReference type="GO" id="GO:0006412">
    <property type="term" value="P:translation"/>
    <property type="evidence" value="ECO:0007669"/>
    <property type="project" value="UniProtKB-UniRule"/>
</dbReference>
<comment type="similarity">
    <text evidence="1 7 8">Belongs to the universal ribosomal protein uS19 family.</text>
</comment>
<dbReference type="AlphaFoldDB" id="A0A0H4T9Y1"/>
<dbReference type="InterPro" id="IPR002222">
    <property type="entry name" value="Ribosomal_uS19"/>
</dbReference>
<keyword evidence="3 7" id="KW-0694">RNA-binding</keyword>
<feature type="region of interest" description="Disordered" evidence="10">
    <location>
        <begin position="1"/>
        <end position="24"/>
    </location>
</feature>
<dbReference type="NCBIfam" id="TIGR01050">
    <property type="entry name" value="rpsS_bact"/>
    <property type="match status" value="1"/>
</dbReference>
<name>A0A0H4T9Y1_9BACT</name>
<dbReference type="GO" id="GO:0019843">
    <property type="term" value="F:rRNA binding"/>
    <property type="evidence" value="ECO:0007669"/>
    <property type="project" value="UniProtKB-UniRule"/>
</dbReference>
<gene>
    <name evidence="7 11" type="primary">rpsS</name>
</gene>
<keyword evidence="9" id="KW-0175">Coiled coil</keyword>
<evidence type="ECO:0000256" key="5">
    <source>
        <dbReference type="ARBA" id="ARBA00023274"/>
    </source>
</evidence>
<dbReference type="FunFam" id="3.30.860.10:FF:000001">
    <property type="entry name" value="30S ribosomal protein S19"/>
    <property type="match status" value="1"/>
</dbReference>
<evidence type="ECO:0000256" key="7">
    <source>
        <dbReference type="HAMAP-Rule" id="MF_00531"/>
    </source>
</evidence>
<protein>
    <recommendedName>
        <fullName evidence="6 7">Small ribosomal subunit protein uS19</fullName>
    </recommendedName>
</protein>
<evidence type="ECO:0000256" key="10">
    <source>
        <dbReference type="SAM" id="MobiDB-lite"/>
    </source>
</evidence>
<organism evidence="11">
    <name type="scientific">uncultured Parcubacteria bacterium Rifle_16ft_4_minimus_7278</name>
    <dbReference type="NCBI Taxonomy" id="1665143"/>
    <lineage>
        <taxon>Bacteria</taxon>
        <taxon>Candidatus Parcubacteria</taxon>
        <taxon>environmental samples</taxon>
    </lineage>
</organism>
<evidence type="ECO:0000256" key="4">
    <source>
        <dbReference type="ARBA" id="ARBA00022980"/>
    </source>
</evidence>
<evidence type="ECO:0000256" key="6">
    <source>
        <dbReference type="ARBA" id="ARBA00035163"/>
    </source>
</evidence>
<keyword evidence="5 7" id="KW-0687">Ribonucleoprotein</keyword>